<evidence type="ECO:0000256" key="1">
    <source>
        <dbReference type="SAM" id="Phobius"/>
    </source>
</evidence>
<sequence>MRGLARRWPFNGADGPVLHLDCMQSSMRDMLGDGAADGTASYARAMAAPRSGYILRGAPPLLWLVYFQIWLGGALFFGAVVEGDQGDGWALLAAW</sequence>
<gene>
    <name evidence="2" type="ORF">E2562_027240</name>
</gene>
<comment type="caution">
    <text evidence="2">The sequence shown here is derived from an EMBL/GenBank/DDBJ whole genome shotgun (WGS) entry which is preliminary data.</text>
</comment>
<dbReference type="EMBL" id="SPHZ02000007">
    <property type="protein sequence ID" value="KAF0908685.1"/>
    <property type="molecule type" value="Genomic_DNA"/>
</dbReference>
<dbReference type="Proteomes" id="UP000479710">
    <property type="component" value="Unassembled WGS sequence"/>
</dbReference>
<reference evidence="2 3" key="1">
    <citation type="submission" date="2019-11" db="EMBL/GenBank/DDBJ databases">
        <title>Whole genome sequence of Oryza granulata.</title>
        <authorList>
            <person name="Li W."/>
        </authorList>
    </citation>
    <scope>NUCLEOTIDE SEQUENCE [LARGE SCALE GENOMIC DNA]</scope>
    <source>
        <strain evidence="3">cv. Menghai</strain>
        <tissue evidence="2">Leaf</tissue>
    </source>
</reference>
<accession>A0A6G1D7E1</accession>
<keyword evidence="1" id="KW-1133">Transmembrane helix</keyword>
<feature type="transmembrane region" description="Helical" evidence="1">
    <location>
        <begin position="61"/>
        <end position="81"/>
    </location>
</feature>
<proteinExistence type="predicted"/>
<keyword evidence="3" id="KW-1185">Reference proteome</keyword>
<evidence type="ECO:0000313" key="3">
    <source>
        <dbReference type="Proteomes" id="UP000479710"/>
    </source>
</evidence>
<name>A0A6G1D7E1_9ORYZ</name>
<keyword evidence="1" id="KW-0812">Transmembrane</keyword>
<protein>
    <submittedName>
        <fullName evidence="2">Uncharacterized protein</fullName>
    </submittedName>
</protein>
<organism evidence="2 3">
    <name type="scientific">Oryza meyeriana var. granulata</name>
    <dbReference type="NCBI Taxonomy" id="110450"/>
    <lineage>
        <taxon>Eukaryota</taxon>
        <taxon>Viridiplantae</taxon>
        <taxon>Streptophyta</taxon>
        <taxon>Embryophyta</taxon>
        <taxon>Tracheophyta</taxon>
        <taxon>Spermatophyta</taxon>
        <taxon>Magnoliopsida</taxon>
        <taxon>Liliopsida</taxon>
        <taxon>Poales</taxon>
        <taxon>Poaceae</taxon>
        <taxon>BOP clade</taxon>
        <taxon>Oryzoideae</taxon>
        <taxon>Oryzeae</taxon>
        <taxon>Oryzinae</taxon>
        <taxon>Oryza</taxon>
        <taxon>Oryza meyeriana</taxon>
    </lineage>
</organism>
<evidence type="ECO:0000313" key="2">
    <source>
        <dbReference type="EMBL" id="KAF0908685.1"/>
    </source>
</evidence>
<keyword evidence="1" id="KW-0472">Membrane</keyword>
<dbReference type="AlphaFoldDB" id="A0A6G1D7E1"/>